<dbReference type="GO" id="GO:0020037">
    <property type="term" value="F:heme binding"/>
    <property type="evidence" value="ECO:0007669"/>
    <property type="project" value="InterPro"/>
</dbReference>
<dbReference type="OMA" id="RNEEWLH"/>
<keyword evidence="9" id="KW-0812">Transmembrane</keyword>
<dbReference type="InterPro" id="IPR036396">
    <property type="entry name" value="Cyt_P450_sf"/>
</dbReference>
<dbReference type="GO" id="GO:0005506">
    <property type="term" value="F:iron ion binding"/>
    <property type="evidence" value="ECO:0007669"/>
    <property type="project" value="InterPro"/>
</dbReference>
<evidence type="ECO:0000256" key="7">
    <source>
        <dbReference type="PIRSR" id="PIRSR602403-1"/>
    </source>
</evidence>
<dbReference type="Gene3D" id="1.10.630.10">
    <property type="entry name" value="Cytochrome P450"/>
    <property type="match status" value="1"/>
</dbReference>
<sequence>MSFELTLEHAIRLLHSSLTLLTSLVGFIAIVAFATQRSPEISSAPLFTPTKSAAGNRKRRWMYDSVNLLQEGYKMFQGKPFQIWTTEGAQVVIPPDFVDELKMLPDHTFPSALRHFFLHKYLWPIDQHKLDYGHVVIKNDLNKSMSRVFPELCDEVDAVFPLEFPEFKGWTPIQVYPKMLRLVSRINGKIFVGPSLYDNEEWITISCNYTKNLFLSSAKLRFFHPWLRPMAQFFIPELRAVWKCNERAQALLTPVLHQRQAQEASASKGGGGEYKKPNDSIEWLRDLVPGPDKNDPLFHAISQLGIGAVSVNTTCQLLTNSLFNLAAYPEYLPMLREEIESVWAANNQHWTLASMGQLKRLDSFIKETLRFNGHLTATFQRVALRPITLSDGTTIPPGTYTFAPTNAVNFDSEVYPDPEAFDGLRFYKLRQASSANESKYQLTSITKTELQFGSGRHACPGRWFASHEIKLVLAAVIRRFDLRLKGEERPKGMLFQTNQLPDVKAEILFKERRM</sequence>
<reference evidence="10 11" key="1">
    <citation type="journal article" date="2008" name="PLoS Genet.">
        <title>Genomic islands in the pathogenic filamentous fungus Aspergillus fumigatus.</title>
        <authorList>
            <person name="Fedorova N.D."/>
            <person name="Khaldi N."/>
            <person name="Joardar V.S."/>
            <person name="Maiti R."/>
            <person name="Amedeo P."/>
            <person name="Anderson M.J."/>
            <person name="Crabtree J."/>
            <person name="Silva J.C."/>
            <person name="Badger J.H."/>
            <person name="Albarraq A."/>
            <person name="Angiuoli S."/>
            <person name="Bussey H."/>
            <person name="Bowyer P."/>
            <person name="Cotty P.J."/>
            <person name="Dyer P.S."/>
            <person name="Egan A."/>
            <person name="Galens K."/>
            <person name="Fraser-Liggett C.M."/>
            <person name="Haas B.J."/>
            <person name="Inman J.M."/>
            <person name="Kent R."/>
            <person name="Lemieux S."/>
            <person name="Malavazi I."/>
            <person name="Orvis J."/>
            <person name="Roemer T."/>
            <person name="Ronning C.M."/>
            <person name="Sundaram J.P."/>
            <person name="Sutton G."/>
            <person name="Turner G."/>
            <person name="Venter J.C."/>
            <person name="White O.R."/>
            <person name="Whitty B.R."/>
            <person name="Youngman P."/>
            <person name="Wolfe K.H."/>
            <person name="Goldman G.H."/>
            <person name="Wortman J.R."/>
            <person name="Jiang B."/>
            <person name="Denning D.W."/>
            <person name="Nierman W.C."/>
        </authorList>
    </citation>
    <scope>NUCLEOTIDE SEQUENCE [LARGE SCALE GENOMIC DNA]</scope>
    <source>
        <strain evidence="11">ATCC 1007 / CBS 513.65 / DSM 816 / NCTC 3887 / NRRL 1</strain>
    </source>
</reference>
<keyword evidence="4 8" id="KW-0560">Oxidoreductase</keyword>
<dbReference type="RefSeq" id="XP_001274956.1">
    <property type="nucleotide sequence ID" value="XM_001274955.1"/>
</dbReference>
<dbReference type="HOGENOM" id="CLU_022195_0_0_1"/>
<evidence type="ECO:0000256" key="1">
    <source>
        <dbReference type="ARBA" id="ARBA00001971"/>
    </source>
</evidence>
<dbReference type="AlphaFoldDB" id="A1C9K6"/>
<keyword evidence="6 8" id="KW-0503">Monooxygenase</keyword>
<feature type="binding site" description="axial binding residue" evidence="7">
    <location>
        <position position="459"/>
    </location>
    <ligand>
        <name>heme</name>
        <dbReference type="ChEBI" id="CHEBI:30413"/>
    </ligand>
    <ligandPart>
        <name>Fe</name>
        <dbReference type="ChEBI" id="CHEBI:18248"/>
    </ligandPart>
</feature>
<dbReference type="CDD" id="cd11041">
    <property type="entry name" value="CYP503A1-like"/>
    <property type="match status" value="1"/>
</dbReference>
<keyword evidence="9" id="KW-1133">Transmembrane helix</keyword>
<evidence type="ECO:0000256" key="4">
    <source>
        <dbReference type="ARBA" id="ARBA00023002"/>
    </source>
</evidence>
<dbReference type="InterPro" id="IPR002403">
    <property type="entry name" value="Cyt_P450_E_grp-IV"/>
</dbReference>
<keyword evidence="7 8" id="KW-0349">Heme</keyword>
<dbReference type="GO" id="GO:0004497">
    <property type="term" value="F:monooxygenase activity"/>
    <property type="evidence" value="ECO:0007669"/>
    <property type="project" value="UniProtKB-KW"/>
</dbReference>
<dbReference type="VEuPathDB" id="FungiDB:ACLA_055780"/>
<comment type="similarity">
    <text evidence="2 8">Belongs to the cytochrome P450 family.</text>
</comment>
<dbReference type="SUPFAM" id="SSF48264">
    <property type="entry name" value="Cytochrome P450"/>
    <property type="match status" value="1"/>
</dbReference>
<dbReference type="Pfam" id="PF00067">
    <property type="entry name" value="p450"/>
    <property type="match status" value="1"/>
</dbReference>
<evidence type="ECO:0000256" key="3">
    <source>
        <dbReference type="ARBA" id="ARBA00022723"/>
    </source>
</evidence>
<dbReference type="PRINTS" id="PR00465">
    <property type="entry name" value="EP450IV"/>
</dbReference>
<organism evidence="10 11">
    <name type="scientific">Aspergillus clavatus (strain ATCC 1007 / CBS 513.65 / DSM 816 / NCTC 3887 / NRRL 1 / QM 1276 / 107)</name>
    <dbReference type="NCBI Taxonomy" id="344612"/>
    <lineage>
        <taxon>Eukaryota</taxon>
        <taxon>Fungi</taxon>
        <taxon>Dikarya</taxon>
        <taxon>Ascomycota</taxon>
        <taxon>Pezizomycotina</taxon>
        <taxon>Eurotiomycetes</taxon>
        <taxon>Eurotiomycetidae</taxon>
        <taxon>Eurotiales</taxon>
        <taxon>Aspergillaceae</taxon>
        <taxon>Aspergillus</taxon>
        <taxon>Aspergillus subgen. Fumigati</taxon>
    </lineage>
</organism>
<keyword evidence="3 7" id="KW-0479">Metal-binding</keyword>
<evidence type="ECO:0000256" key="5">
    <source>
        <dbReference type="ARBA" id="ARBA00023004"/>
    </source>
</evidence>
<dbReference type="InterPro" id="IPR001128">
    <property type="entry name" value="Cyt_P450"/>
</dbReference>
<keyword evidence="11" id="KW-1185">Reference proteome</keyword>
<evidence type="ECO:0000313" key="11">
    <source>
        <dbReference type="Proteomes" id="UP000006701"/>
    </source>
</evidence>
<dbReference type="GO" id="GO:0019748">
    <property type="term" value="P:secondary metabolic process"/>
    <property type="evidence" value="ECO:0007669"/>
    <property type="project" value="UniProtKB-ARBA"/>
</dbReference>
<dbReference type="GeneID" id="4707199"/>
<dbReference type="GO" id="GO:0016705">
    <property type="term" value="F:oxidoreductase activity, acting on paired donors, with incorporation or reduction of molecular oxygen"/>
    <property type="evidence" value="ECO:0007669"/>
    <property type="project" value="InterPro"/>
</dbReference>
<comment type="cofactor">
    <cofactor evidence="1 7">
        <name>heme</name>
        <dbReference type="ChEBI" id="CHEBI:30413"/>
    </cofactor>
</comment>
<gene>
    <name evidence="10" type="ORF">ACLA_055780</name>
</gene>
<evidence type="ECO:0000256" key="9">
    <source>
        <dbReference type="SAM" id="Phobius"/>
    </source>
</evidence>
<dbReference type="InterPro" id="IPR017972">
    <property type="entry name" value="Cyt_P450_CS"/>
</dbReference>
<evidence type="ECO:0000256" key="2">
    <source>
        <dbReference type="ARBA" id="ARBA00010617"/>
    </source>
</evidence>
<dbReference type="eggNOG" id="KOG0157">
    <property type="taxonomic scope" value="Eukaryota"/>
</dbReference>
<proteinExistence type="inferred from homology"/>
<evidence type="ECO:0000256" key="6">
    <source>
        <dbReference type="ARBA" id="ARBA00023033"/>
    </source>
</evidence>
<evidence type="ECO:0000256" key="8">
    <source>
        <dbReference type="RuleBase" id="RU000461"/>
    </source>
</evidence>
<dbReference type="PROSITE" id="PS00086">
    <property type="entry name" value="CYTOCHROME_P450"/>
    <property type="match status" value="1"/>
</dbReference>
<feature type="transmembrane region" description="Helical" evidence="9">
    <location>
        <begin position="12"/>
        <end position="34"/>
    </location>
</feature>
<accession>A1C9K6</accession>
<dbReference type="OrthoDB" id="1844152at2759"/>
<keyword evidence="9" id="KW-0472">Membrane</keyword>
<protein>
    <submittedName>
        <fullName evidence="10">Cytochrome P450</fullName>
    </submittedName>
</protein>
<dbReference type="Proteomes" id="UP000006701">
    <property type="component" value="Unassembled WGS sequence"/>
</dbReference>
<dbReference type="KEGG" id="act:ACLA_055780"/>
<dbReference type="EMBL" id="DS027048">
    <property type="protein sequence ID" value="EAW13530.1"/>
    <property type="molecule type" value="Genomic_DNA"/>
</dbReference>
<evidence type="ECO:0000313" key="10">
    <source>
        <dbReference type="EMBL" id="EAW13530.1"/>
    </source>
</evidence>
<dbReference type="PANTHER" id="PTHR46206">
    <property type="entry name" value="CYTOCHROME P450"/>
    <property type="match status" value="1"/>
</dbReference>
<name>A1C9K6_ASPCL</name>
<keyword evidence="5 7" id="KW-0408">Iron</keyword>